<name>A0A642C6G7_BACOV</name>
<dbReference type="Gene3D" id="1.20.1610.10">
    <property type="entry name" value="alpha-1,2-mannosidases domains"/>
    <property type="match status" value="1"/>
</dbReference>
<dbReference type="GO" id="GO:0006516">
    <property type="term" value="P:glycoprotein catabolic process"/>
    <property type="evidence" value="ECO:0007669"/>
    <property type="project" value="TreeGrafter"/>
</dbReference>
<dbReference type="Gene3D" id="3.30.2080.10">
    <property type="entry name" value="GH92 mannosidase domain"/>
    <property type="match status" value="1"/>
</dbReference>
<evidence type="ECO:0000313" key="6">
    <source>
        <dbReference type="Proteomes" id="UP000435985"/>
    </source>
</evidence>
<dbReference type="GO" id="GO:0030246">
    <property type="term" value="F:carbohydrate binding"/>
    <property type="evidence" value="ECO:0007669"/>
    <property type="project" value="InterPro"/>
</dbReference>
<comment type="subunit">
    <text evidence="2">Monomer.</text>
</comment>
<keyword evidence="3" id="KW-0106">Calcium</keyword>
<dbReference type="EMBL" id="VWFO01000367">
    <property type="protein sequence ID" value="KAA4654235.1"/>
    <property type="molecule type" value="Genomic_DNA"/>
</dbReference>
<dbReference type="InterPro" id="IPR008928">
    <property type="entry name" value="6-hairpin_glycosidase_sf"/>
</dbReference>
<evidence type="ECO:0000256" key="1">
    <source>
        <dbReference type="ARBA" id="ARBA00001913"/>
    </source>
</evidence>
<dbReference type="InterPro" id="IPR050883">
    <property type="entry name" value="PNGase"/>
</dbReference>
<dbReference type="Pfam" id="PF07971">
    <property type="entry name" value="Glyco_hydro_92"/>
    <property type="match status" value="1"/>
</dbReference>
<dbReference type="GO" id="GO:0000224">
    <property type="term" value="F:peptide-N4-(N-acetyl-beta-glucosaminyl)asparagine amidase activity"/>
    <property type="evidence" value="ECO:0007669"/>
    <property type="project" value="TreeGrafter"/>
</dbReference>
<dbReference type="Proteomes" id="UP000435985">
    <property type="component" value="Unassembled WGS sequence"/>
</dbReference>
<feature type="non-terminal residue" evidence="5">
    <location>
        <position position="1"/>
    </location>
</feature>
<proteinExistence type="predicted"/>
<dbReference type="NCBIfam" id="TIGR01180">
    <property type="entry name" value="aman2_put"/>
    <property type="match status" value="1"/>
</dbReference>
<comment type="caution">
    <text evidence="5">The sequence shown here is derived from an EMBL/GenBank/DDBJ whole genome shotgun (WGS) entry which is preliminary data.</text>
</comment>
<evidence type="ECO:0000313" key="5">
    <source>
        <dbReference type="EMBL" id="KAA4654235.1"/>
    </source>
</evidence>
<dbReference type="GO" id="GO:0005975">
    <property type="term" value="P:carbohydrate metabolic process"/>
    <property type="evidence" value="ECO:0007669"/>
    <property type="project" value="InterPro"/>
</dbReference>
<dbReference type="SUPFAM" id="SSF48208">
    <property type="entry name" value="Six-hairpin glycosidases"/>
    <property type="match status" value="1"/>
</dbReference>
<evidence type="ECO:0000256" key="3">
    <source>
        <dbReference type="ARBA" id="ARBA00022837"/>
    </source>
</evidence>
<dbReference type="FunFam" id="1.20.1050.60:FF:000001">
    <property type="entry name" value="Putative alpha-1,2-mannosidase"/>
    <property type="match status" value="1"/>
</dbReference>
<dbReference type="InterPro" id="IPR005887">
    <property type="entry name" value="GH92_a_mannosidase_put"/>
</dbReference>
<sequence>WNSYLSRMDVEGTDDEKTNFYTCFYHALIQPNQISDVDGMYRNAADSIVKAGTGTFYSTFSLWDTYRAAHPFYTLMVPERVDGFVNSLIEQGEVQGFLPIWALWGKENFCMIGNHGVSVIAEAYRKGFRGFDAERAFNMVKKTQTVSHPLKSDWEVYTKYGYFPTDLTKAESVSSTLESVYDDYAAADMARRMGKEEDAAYFAKRADYYKNLFDSQTNFMRPRKADGTWKSPFNPSDVGHAESTGGDYTEGNAWQYTWHVQHDVPGLIALFGGEEPFLNKLDSLFTVKLETTQADVTGLIGQYAHGNEPSHHVAYLYNFAGQPWKTQKYVSHILNTLYNNTSSGYAGNDDCGQMSAWYVFSAMGFYPVNPADGRYIIGSPLLDECTLKLAGNKEFRIRTIRKSPEDIYIQSVTLNGKKHKDFFITHQDIMNGGTMVFKMGKKPSGWGK</sequence>
<feature type="domain" description="Glycosyl hydrolase family 92" evidence="4">
    <location>
        <begin position="1"/>
        <end position="441"/>
    </location>
</feature>
<dbReference type="InterPro" id="IPR014718">
    <property type="entry name" value="GH-type_carb-bd"/>
</dbReference>
<dbReference type="PANTHER" id="PTHR12143">
    <property type="entry name" value="PEPTIDE N-GLYCANASE PNGASE -RELATED"/>
    <property type="match status" value="1"/>
</dbReference>
<dbReference type="GO" id="GO:0005829">
    <property type="term" value="C:cytosol"/>
    <property type="evidence" value="ECO:0007669"/>
    <property type="project" value="TreeGrafter"/>
</dbReference>
<dbReference type="Gene3D" id="2.70.98.10">
    <property type="match status" value="1"/>
</dbReference>
<dbReference type="InterPro" id="IPR012939">
    <property type="entry name" value="Glyco_hydro_92"/>
</dbReference>
<organism evidence="5 6">
    <name type="scientific">Bacteroides ovatus</name>
    <dbReference type="NCBI Taxonomy" id="28116"/>
    <lineage>
        <taxon>Bacteria</taxon>
        <taxon>Pseudomonadati</taxon>
        <taxon>Bacteroidota</taxon>
        <taxon>Bacteroidia</taxon>
        <taxon>Bacteroidales</taxon>
        <taxon>Bacteroidaceae</taxon>
        <taxon>Bacteroides</taxon>
    </lineage>
</organism>
<evidence type="ECO:0000259" key="4">
    <source>
        <dbReference type="Pfam" id="PF07971"/>
    </source>
</evidence>
<protein>
    <submittedName>
        <fullName evidence="5">Glycoside hydrolase family 92 protein</fullName>
    </submittedName>
</protein>
<dbReference type="PANTHER" id="PTHR12143:SF39">
    <property type="entry name" value="SECRETED PROTEIN"/>
    <property type="match status" value="1"/>
</dbReference>
<reference evidence="5 6" key="1">
    <citation type="journal article" date="2019" name="Nat. Med.">
        <title>A library of human gut bacterial isolates paired with longitudinal multiomics data enables mechanistic microbiome research.</title>
        <authorList>
            <person name="Poyet M."/>
            <person name="Groussin M."/>
            <person name="Gibbons S.M."/>
            <person name="Avila-Pacheco J."/>
            <person name="Jiang X."/>
            <person name="Kearney S.M."/>
            <person name="Perrotta A.R."/>
            <person name="Berdy B."/>
            <person name="Zhao S."/>
            <person name="Lieberman T.D."/>
            <person name="Swanson P.K."/>
            <person name="Smith M."/>
            <person name="Roesemann S."/>
            <person name="Alexander J.E."/>
            <person name="Rich S.A."/>
            <person name="Livny J."/>
            <person name="Vlamakis H."/>
            <person name="Clish C."/>
            <person name="Bullock K."/>
            <person name="Deik A."/>
            <person name="Scott J."/>
            <person name="Pierce K.A."/>
            <person name="Xavier R.J."/>
            <person name="Alm E.J."/>
        </authorList>
    </citation>
    <scope>NUCLEOTIDE SEQUENCE [LARGE SCALE GENOMIC DNA]</scope>
    <source>
        <strain evidence="5 6">BIOML-A14</strain>
    </source>
</reference>
<comment type="cofactor">
    <cofactor evidence="1">
        <name>Ca(2+)</name>
        <dbReference type="ChEBI" id="CHEBI:29108"/>
    </cofactor>
</comment>
<gene>
    <name evidence="5" type="ORF">F3B98_29900</name>
</gene>
<dbReference type="Gene3D" id="1.20.1050.60">
    <property type="entry name" value="alpha-1,2-mannosidase"/>
    <property type="match status" value="1"/>
</dbReference>
<evidence type="ECO:0000256" key="2">
    <source>
        <dbReference type="ARBA" id="ARBA00011245"/>
    </source>
</evidence>
<accession>A0A642C6G7</accession>
<dbReference type="FunFam" id="3.30.2080.10:FF:000001">
    <property type="entry name" value="Alpha-1,2-mannosidase subfamily"/>
    <property type="match status" value="1"/>
</dbReference>
<keyword evidence="5" id="KW-0378">Hydrolase</keyword>
<dbReference type="FunFam" id="1.20.1610.10:FF:000001">
    <property type="entry name" value="Putative alpha-1,2-mannosidase"/>
    <property type="match status" value="1"/>
</dbReference>
<dbReference type="AlphaFoldDB" id="A0A642C6G7"/>